<dbReference type="EnsemblMetazoa" id="XM_030983434">
    <property type="protein sequence ID" value="XP_030839294"/>
    <property type="gene ID" value="LOC580626"/>
</dbReference>
<name>A0A7M7NNV2_STRPU</name>
<dbReference type="Proteomes" id="UP000007110">
    <property type="component" value="Unassembled WGS sequence"/>
</dbReference>
<protein>
    <recommendedName>
        <fullName evidence="9">G-protein coupled receptors family 1 profile domain-containing protein</fullName>
    </recommendedName>
</protein>
<organism evidence="10 11">
    <name type="scientific">Strongylocentrotus purpuratus</name>
    <name type="common">Purple sea urchin</name>
    <dbReference type="NCBI Taxonomy" id="7668"/>
    <lineage>
        <taxon>Eukaryota</taxon>
        <taxon>Metazoa</taxon>
        <taxon>Echinodermata</taxon>
        <taxon>Eleutherozoa</taxon>
        <taxon>Echinozoa</taxon>
        <taxon>Echinoidea</taxon>
        <taxon>Euechinoidea</taxon>
        <taxon>Echinacea</taxon>
        <taxon>Camarodonta</taxon>
        <taxon>Echinidea</taxon>
        <taxon>Strongylocentrotidae</taxon>
        <taxon>Strongylocentrotus</taxon>
    </lineage>
</organism>
<dbReference type="KEGG" id="spu:580626"/>
<keyword evidence="3 8" id="KW-0812">Transmembrane</keyword>
<dbReference type="FunFam" id="1.20.1070.10:FF:000425">
    <property type="entry name" value="Trissin receptor, isoform C"/>
    <property type="match status" value="1"/>
</dbReference>
<evidence type="ECO:0000256" key="2">
    <source>
        <dbReference type="ARBA" id="ARBA00022475"/>
    </source>
</evidence>
<feature type="domain" description="G-protein coupled receptors family 1 profile" evidence="9">
    <location>
        <begin position="38"/>
        <end position="612"/>
    </location>
</feature>
<keyword evidence="5 8" id="KW-0472">Membrane</keyword>
<feature type="region of interest" description="Disordered" evidence="7">
    <location>
        <begin position="462"/>
        <end position="498"/>
    </location>
</feature>
<feature type="transmembrane region" description="Helical" evidence="8">
    <location>
        <begin position="553"/>
        <end position="571"/>
    </location>
</feature>
<dbReference type="RefSeq" id="XP_030839294.1">
    <property type="nucleotide sequence ID" value="XM_030983434.1"/>
</dbReference>
<dbReference type="Gene3D" id="1.20.1070.10">
    <property type="entry name" value="Rhodopsin 7-helix transmembrane proteins"/>
    <property type="match status" value="2"/>
</dbReference>
<dbReference type="PANTHER" id="PTHR24241:SF194">
    <property type="entry name" value="TRISSIN RECEPTOR"/>
    <property type="match status" value="1"/>
</dbReference>
<evidence type="ECO:0000256" key="1">
    <source>
        <dbReference type="ARBA" id="ARBA00004651"/>
    </source>
</evidence>
<keyword evidence="11" id="KW-1185">Reference proteome</keyword>
<keyword evidence="6" id="KW-0675">Receptor</keyword>
<dbReference type="GO" id="GO:0032870">
    <property type="term" value="P:cellular response to hormone stimulus"/>
    <property type="evidence" value="ECO:0000318"/>
    <property type="project" value="GO_Central"/>
</dbReference>
<proteinExistence type="predicted"/>
<dbReference type="PANTHER" id="PTHR24241">
    <property type="entry name" value="NEUROPEPTIDE RECEPTOR-RELATED G-PROTEIN COUPLED RECEPTOR"/>
    <property type="match status" value="1"/>
</dbReference>
<evidence type="ECO:0000313" key="10">
    <source>
        <dbReference type="EnsemblMetazoa" id="XP_030839294"/>
    </source>
</evidence>
<accession>A0A7M7NNV2</accession>
<keyword evidence="2" id="KW-1003">Cell membrane</keyword>
<dbReference type="GO" id="GO:0004930">
    <property type="term" value="F:G protein-coupled receptor activity"/>
    <property type="evidence" value="ECO:0000318"/>
    <property type="project" value="GO_Central"/>
</dbReference>
<sequence length="659" mass="74658">MDDYENYTESYEDPYVSGPIRNIILGTFIPLFPLTICGNCLVICVIVRNRSMRTVTNFFLANLAVADLMVAIFCIIPQMMWFVSPTWSLGPVMCKLHKYMLGVTTNASIFIMIAISGERFVAIIYPLRIRRVLTIGRLSCILCLLWLLSFLLSIPTFQFFDESTDANGTKQCGVSLNISSYQVRVHNIFNFNICYVLPLFVMMFFYARIIVSLWLRGRAVYYRTSRHGEKSAAPSTAVEMEVRMHTGGSIKTHSHRHHHAHAHTSEIKKKFVNEQSNGKIENKTVPDHTEHPEDAGSLKIGPFFVDYPPASPRRHPDAFKGSKSCENMFLLGGSGKCRGSHSELARGKSRSTGAIDHYHHQQFCKALNSEDQDEDIELDIGVHAKFINEIVRNGNAVALGDGNKPVEASCIRQRQTPRCQSEGAEVHSNENQSSYSKPRPIRQRSSAKIPVKNGYEFLSTIEDDELLTGAPDTTTKTDCTEQPNTSESPKRPNSLPNTVKRCAKKAHTRLAEFTRRPTVLVEMVPSDNQSINSRTTNRPKKISKSTIATRKKVIRMLVVLVVAFGVCLFPMELLSLWTVVGTFPYFSKFGILYVPFTYLAYFFNSALNPFLYALLSDNFRMRMRETLDFRGSSRRARWMRTQTRLRSLTSEGTDNDWVA</sequence>
<feature type="compositionally biased region" description="Polar residues" evidence="7">
    <location>
        <begin position="471"/>
        <end position="487"/>
    </location>
</feature>
<dbReference type="PROSITE" id="PS50262">
    <property type="entry name" value="G_PROTEIN_RECEP_F1_2"/>
    <property type="match status" value="1"/>
</dbReference>
<dbReference type="GO" id="GO:0005886">
    <property type="term" value="C:plasma membrane"/>
    <property type="evidence" value="ECO:0000318"/>
    <property type="project" value="GO_Central"/>
</dbReference>
<evidence type="ECO:0000256" key="6">
    <source>
        <dbReference type="ARBA" id="ARBA00023170"/>
    </source>
</evidence>
<evidence type="ECO:0000259" key="9">
    <source>
        <dbReference type="PROSITE" id="PS50262"/>
    </source>
</evidence>
<dbReference type="OrthoDB" id="5964776at2759"/>
<evidence type="ECO:0000256" key="4">
    <source>
        <dbReference type="ARBA" id="ARBA00022989"/>
    </source>
</evidence>
<feature type="transmembrane region" description="Helical" evidence="8">
    <location>
        <begin position="591"/>
        <end position="615"/>
    </location>
</feature>
<dbReference type="InterPro" id="IPR000276">
    <property type="entry name" value="GPCR_Rhodpsn"/>
</dbReference>
<feature type="transmembrane region" description="Helical" evidence="8">
    <location>
        <begin position="139"/>
        <end position="160"/>
    </location>
</feature>
<dbReference type="Pfam" id="PF00001">
    <property type="entry name" value="7tm_1"/>
    <property type="match status" value="2"/>
</dbReference>
<feature type="region of interest" description="Disordered" evidence="7">
    <location>
        <begin position="414"/>
        <end position="446"/>
    </location>
</feature>
<feature type="transmembrane region" description="Helical" evidence="8">
    <location>
        <begin position="23"/>
        <end position="47"/>
    </location>
</feature>
<feature type="transmembrane region" description="Helical" evidence="8">
    <location>
        <begin position="103"/>
        <end position="127"/>
    </location>
</feature>
<dbReference type="GeneID" id="580626"/>
<dbReference type="InterPro" id="IPR017452">
    <property type="entry name" value="GPCR_Rhodpsn_7TM"/>
</dbReference>
<evidence type="ECO:0000313" key="11">
    <source>
        <dbReference type="Proteomes" id="UP000007110"/>
    </source>
</evidence>
<keyword evidence="4 8" id="KW-1133">Transmembrane helix</keyword>
<feature type="transmembrane region" description="Helical" evidence="8">
    <location>
        <begin position="59"/>
        <end position="83"/>
    </location>
</feature>
<dbReference type="InParanoid" id="A0A7M7NNV2"/>
<dbReference type="AlphaFoldDB" id="A0A7M7NNV2"/>
<feature type="transmembrane region" description="Helical" evidence="8">
    <location>
        <begin position="195"/>
        <end position="215"/>
    </location>
</feature>
<evidence type="ECO:0000256" key="5">
    <source>
        <dbReference type="ARBA" id="ARBA00023136"/>
    </source>
</evidence>
<evidence type="ECO:0000256" key="8">
    <source>
        <dbReference type="SAM" id="Phobius"/>
    </source>
</evidence>
<dbReference type="OMA" id="VENVCEC"/>
<comment type="subcellular location">
    <subcellularLocation>
        <location evidence="1">Cell membrane</location>
        <topology evidence="1">Multi-pass membrane protein</topology>
    </subcellularLocation>
</comment>
<dbReference type="SMART" id="SM01381">
    <property type="entry name" value="7TM_GPCR_Srsx"/>
    <property type="match status" value="1"/>
</dbReference>
<reference evidence="10" key="2">
    <citation type="submission" date="2021-01" db="UniProtKB">
        <authorList>
            <consortium name="EnsemblMetazoa"/>
        </authorList>
    </citation>
    <scope>IDENTIFICATION</scope>
</reference>
<dbReference type="GO" id="GO:0007186">
    <property type="term" value="P:G protein-coupled receptor signaling pathway"/>
    <property type="evidence" value="ECO:0000318"/>
    <property type="project" value="GO_Central"/>
</dbReference>
<evidence type="ECO:0000256" key="3">
    <source>
        <dbReference type="ARBA" id="ARBA00022692"/>
    </source>
</evidence>
<evidence type="ECO:0000256" key="7">
    <source>
        <dbReference type="SAM" id="MobiDB-lite"/>
    </source>
</evidence>
<dbReference type="PRINTS" id="PR00237">
    <property type="entry name" value="GPCRRHODOPSN"/>
</dbReference>
<dbReference type="SUPFAM" id="SSF81321">
    <property type="entry name" value="Family A G protein-coupled receptor-like"/>
    <property type="match status" value="1"/>
</dbReference>
<reference evidence="11" key="1">
    <citation type="submission" date="2015-02" db="EMBL/GenBank/DDBJ databases">
        <title>Genome sequencing for Strongylocentrotus purpuratus.</title>
        <authorList>
            <person name="Murali S."/>
            <person name="Liu Y."/>
            <person name="Vee V."/>
            <person name="English A."/>
            <person name="Wang M."/>
            <person name="Skinner E."/>
            <person name="Han Y."/>
            <person name="Muzny D.M."/>
            <person name="Worley K.C."/>
            <person name="Gibbs R.A."/>
        </authorList>
    </citation>
    <scope>NUCLEOTIDE SEQUENCE</scope>
</reference>